<dbReference type="KEGG" id="lbi:LEPBI_I2051"/>
<dbReference type="AlphaFoldDB" id="B0SSR3"/>
<gene>
    <name evidence="2" type="ordered locus">LEPBI_I2051</name>
</gene>
<name>B0SSR3_LEPBP</name>
<dbReference type="Pfam" id="PF07603">
    <property type="entry name" value="Lcl_C"/>
    <property type="match status" value="2"/>
</dbReference>
<accession>B0SSR3</accession>
<evidence type="ECO:0000259" key="1">
    <source>
        <dbReference type="Pfam" id="PF07603"/>
    </source>
</evidence>
<dbReference type="HOGENOM" id="CLU_582397_0_0_12"/>
<keyword evidence="3" id="KW-1185">Reference proteome</keyword>
<evidence type="ECO:0000313" key="2">
    <source>
        <dbReference type="EMBL" id="ABZ98153.1"/>
    </source>
</evidence>
<dbReference type="PANTHER" id="PTHR35812:SF1">
    <property type="entry name" value="LIPOPROTEIN"/>
    <property type="match status" value="1"/>
</dbReference>
<evidence type="ECO:0000313" key="3">
    <source>
        <dbReference type="Proteomes" id="UP000001847"/>
    </source>
</evidence>
<dbReference type="OrthoDB" id="341917at2"/>
<feature type="domain" description="Lcl C-terminal" evidence="1">
    <location>
        <begin position="198"/>
        <end position="322"/>
    </location>
</feature>
<dbReference type="RefSeq" id="WP_012389023.1">
    <property type="nucleotide sequence ID" value="NC_010602.1"/>
</dbReference>
<dbReference type="BioCyc" id="LBIF456481:LEPBI_RS10130-MONOMER"/>
<dbReference type="PROSITE" id="PS51257">
    <property type="entry name" value="PROKAR_LIPOPROTEIN"/>
    <property type="match status" value="1"/>
</dbReference>
<dbReference type="STRING" id="456481.LEPBI_I2051"/>
<reference evidence="2 3" key="1">
    <citation type="journal article" date="2008" name="PLoS ONE">
        <title>Genome sequence of the saprophyte Leptospira biflexa provides insights into the evolution of Leptospira and the pathogenesis of leptospirosis.</title>
        <authorList>
            <person name="Picardeau M."/>
            <person name="Bulach D.M."/>
            <person name="Bouchier C."/>
            <person name="Zuerner R.L."/>
            <person name="Zidane N."/>
            <person name="Wilson P.J."/>
            <person name="Creno S."/>
            <person name="Kuczek E.S."/>
            <person name="Bommezzadri S."/>
            <person name="Davis J.C."/>
            <person name="McGrath A."/>
            <person name="Johnson M.J."/>
            <person name="Boursaux-Eude C."/>
            <person name="Seemann T."/>
            <person name="Rouy Z."/>
            <person name="Coppel R.L."/>
            <person name="Rood J.I."/>
            <person name="Lajus A."/>
            <person name="Davies J.K."/>
            <person name="Medigue C."/>
            <person name="Adler B."/>
        </authorList>
    </citation>
    <scope>NUCLEOTIDE SEQUENCE [LARGE SCALE GENOMIC DNA]</scope>
    <source>
        <strain evidence="3">Patoc 1 / ATCC 23582 / Paris</strain>
    </source>
</reference>
<proteinExistence type="predicted"/>
<sequence>MTHIKYWPIPLILCVPILYSCQNSDLSNVCDPKSDLYIESFLLRFVNFDETPHCGVVLRVDPPTYLICPALDPKLNGSFFVESFVTDGNRLSFSSNPPLPSGVNFSFFGASLEGTYTGWKANPTEYTITASNPKGSASCSYKPAWMGKPPLKTNITTCYDAAGNQDPTCTSVPGQDGQLQKGTNTSYVGPSLVSGVEITSDIATGLVWTSCIRGRTGIGCSTVGSITFTYAAAQTECTSLNSGSGFADRTDWRVPEIEEYISTFDHSTESPSINATYFPQTESFNYKSNTSNAASTGAFYPTFIQSSIGFGNYTDGHHLRCVATPKHPFTKRLVDQLDGTILDLDTSLVWQKCTAGQPNVPTCTGGTDVLSTWTTAINYCQTLTLSGKSWRLPNANELKSIIDYRTNFGTPGFNSVFFSNTASSAFWSSSPVLGTPSTLAYAVDFGSSGGGPALKTSNAVRTRCVTDYR</sequence>
<dbReference type="PANTHER" id="PTHR35812">
    <property type="entry name" value="LIPOPROTEIN"/>
    <property type="match status" value="1"/>
</dbReference>
<dbReference type="EMBL" id="CP000786">
    <property type="protein sequence ID" value="ABZ98153.1"/>
    <property type="molecule type" value="Genomic_DNA"/>
</dbReference>
<dbReference type="Proteomes" id="UP000001847">
    <property type="component" value="Chromosome I"/>
</dbReference>
<feature type="domain" description="Lcl C-terminal" evidence="1">
    <location>
        <begin position="339"/>
        <end position="465"/>
    </location>
</feature>
<dbReference type="InterPro" id="IPR011460">
    <property type="entry name" value="Lcl_C"/>
</dbReference>
<protein>
    <recommendedName>
        <fullName evidence="1">Lcl C-terminal domain-containing protein</fullName>
    </recommendedName>
</protein>
<organism evidence="2 3">
    <name type="scientific">Leptospira biflexa serovar Patoc (strain Patoc 1 / ATCC 23582 / Paris)</name>
    <dbReference type="NCBI Taxonomy" id="456481"/>
    <lineage>
        <taxon>Bacteria</taxon>
        <taxon>Pseudomonadati</taxon>
        <taxon>Spirochaetota</taxon>
        <taxon>Spirochaetia</taxon>
        <taxon>Leptospirales</taxon>
        <taxon>Leptospiraceae</taxon>
        <taxon>Leptospira</taxon>
    </lineage>
</organism>